<dbReference type="Pfam" id="PF07754">
    <property type="entry name" value="HVO_2753_ZBP"/>
    <property type="match status" value="1"/>
</dbReference>
<keyword evidence="3" id="KW-1185">Reference proteome</keyword>
<dbReference type="FunCoup" id="A0A1Q6DS20">
    <property type="interactions" value="84"/>
</dbReference>
<dbReference type="InParanoid" id="A0A1Q6DS20"/>
<evidence type="ECO:0000313" key="2">
    <source>
        <dbReference type="EMBL" id="OKY77166.1"/>
    </source>
</evidence>
<dbReference type="STRING" id="1903181.BTN85_1813"/>
<dbReference type="Proteomes" id="UP000185744">
    <property type="component" value="Unassembled WGS sequence"/>
</dbReference>
<organism evidence="2 3">
    <name type="scientific">Methanohalarchaeum thermophilum</name>
    <dbReference type="NCBI Taxonomy" id="1903181"/>
    <lineage>
        <taxon>Archaea</taxon>
        <taxon>Methanobacteriati</taxon>
        <taxon>Methanobacteriota</taxon>
        <taxon>Methanonatronarchaeia</taxon>
        <taxon>Methanonatronarchaeales</taxon>
        <taxon>Methanonatronarchaeaceae</taxon>
        <taxon>Candidatus Methanohalarchaeum</taxon>
    </lineage>
</organism>
<name>A0A1Q6DS20_METT1</name>
<dbReference type="PANTHER" id="PTHR40733">
    <property type="entry name" value="ZINC-RIBBON RNA-BINDING PROTEIN INVOLVED IN TRANSLATION-RELATED"/>
    <property type="match status" value="1"/>
</dbReference>
<dbReference type="AlphaFoldDB" id="A0A1Q6DS20"/>
<dbReference type="PANTHER" id="PTHR40733:SF1">
    <property type="entry name" value="SMALL ZINC FINGER PROTEIN HVO-2753-LIKE ZINC-BINDING POCKET DOMAIN-CONTAINING PROTEIN"/>
    <property type="match status" value="1"/>
</dbReference>
<dbReference type="NCBIfam" id="NF041909">
    <property type="entry name" value="HVO_2753"/>
    <property type="match status" value="1"/>
</dbReference>
<evidence type="ECO:0000313" key="3">
    <source>
        <dbReference type="Proteomes" id="UP000185744"/>
    </source>
</evidence>
<dbReference type="InterPro" id="IPR011668">
    <property type="entry name" value="HVO_2753-like_ZBP"/>
</dbReference>
<dbReference type="EMBL" id="MSDW01000002">
    <property type="protein sequence ID" value="OKY77166.1"/>
    <property type="molecule type" value="Genomic_DNA"/>
</dbReference>
<feature type="domain" description="Small zinc finger protein HVO-2753-like zinc-binding pocket" evidence="1">
    <location>
        <begin position="9"/>
        <end position="53"/>
    </location>
</feature>
<gene>
    <name evidence="2" type="ORF">BTN85_1813</name>
</gene>
<evidence type="ECO:0000259" key="1">
    <source>
        <dbReference type="Pfam" id="PF07754"/>
    </source>
</evidence>
<dbReference type="InterPro" id="IPR049683">
    <property type="entry name" value="HVO_2753-like_euryarch"/>
</dbReference>
<proteinExistence type="predicted"/>
<dbReference type="NCBIfam" id="NF011481">
    <property type="entry name" value="PRK14890.1"/>
    <property type="match status" value="1"/>
</dbReference>
<comment type="caution">
    <text evidence="2">The sequence shown here is derived from an EMBL/GenBank/DDBJ whole genome shotgun (WGS) entry which is preliminary data.</text>
</comment>
<accession>A0A1Q6DS20</accession>
<dbReference type="InterPro" id="IPR044720">
    <property type="entry name" value="HVO_2753-like"/>
</dbReference>
<sequence>MSDEDEIRCVSCGITITGPAFTSFPCPECGEVTIARCKNCRKQSNHYKCSECGFIGP</sequence>
<reference evidence="2" key="1">
    <citation type="submission" date="2016-12" db="EMBL/GenBank/DDBJ databases">
        <title>Discovery of methanogenic haloarchaea.</title>
        <authorList>
            <person name="Sorokin D.Y."/>
            <person name="Makarova K.S."/>
            <person name="Abbas B."/>
            <person name="Ferrer M."/>
            <person name="Golyshin P.N."/>
        </authorList>
    </citation>
    <scope>NUCLEOTIDE SEQUENCE [LARGE SCALE GENOMIC DNA]</scope>
    <source>
        <strain evidence="2">HMET1</strain>
    </source>
</reference>
<protein>
    <submittedName>
        <fullName evidence="2">Zn-ribbon RNA-binding protein with a function in translation</fullName>
    </submittedName>
</protein>